<name>K2R521_MACPH</name>
<dbReference type="OrthoDB" id="5431456at2759"/>
<evidence type="ECO:0000256" key="1">
    <source>
        <dbReference type="SAM" id="MobiDB-lite"/>
    </source>
</evidence>
<gene>
    <name evidence="2" type="ORF">MPH_13678</name>
</gene>
<evidence type="ECO:0000313" key="2">
    <source>
        <dbReference type="EMBL" id="EKG09303.1"/>
    </source>
</evidence>
<dbReference type="HOGENOM" id="CLU_1305081_0_0_1"/>
<comment type="caution">
    <text evidence="2">The sequence shown here is derived from an EMBL/GenBank/DDBJ whole genome shotgun (WGS) entry which is preliminary data.</text>
</comment>
<evidence type="ECO:0008006" key="4">
    <source>
        <dbReference type="Google" id="ProtNLM"/>
    </source>
</evidence>
<protein>
    <recommendedName>
        <fullName evidence="4">BAH domain-containing protein</fullName>
    </recommendedName>
</protein>
<sequence>MLPSDAADTGAGTFSDENSDTRPAITVSDEAPSDAESGISVSRLPLEEKLFFVVHDTSRKFRVVRYRNANVQRWHLLPRERLAIFQGMELKVGDLIVCQVLTDPMAVAEIVEIRAVEDGRRLLRIIWFVRRLSALKELGAERESDIIPSSYRFVKSAHTQVIVWDTVKRVMDVEERRKCMTDQVLCYLGRGRVRLCPADSGLAKWTVVREG</sequence>
<dbReference type="EMBL" id="AHHD01000711">
    <property type="protein sequence ID" value="EKG09303.1"/>
    <property type="molecule type" value="Genomic_DNA"/>
</dbReference>
<dbReference type="Proteomes" id="UP000007129">
    <property type="component" value="Unassembled WGS sequence"/>
</dbReference>
<proteinExistence type="predicted"/>
<feature type="region of interest" description="Disordered" evidence="1">
    <location>
        <begin position="1"/>
        <end position="36"/>
    </location>
</feature>
<dbReference type="VEuPathDB" id="FungiDB:MPH_13678"/>
<evidence type="ECO:0000313" key="3">
    <source>
        <dbReference type="Proteomes" id="UP000007129"/>
    </source>
</evidence>
<accession>K2R521</accession>
<dbReference type="AlphaFoldDB" id="K2R521"/>
<dbReference type="InParanoid" id="K2R521"/>
<organism evidence="2 3">
    <name type="scientific">Macrophomina phaseolina (strain MS6)</name>
    <name type="common">Charcoal rot fungus</name>
    <dbReference type="NCBI Taxonomy" id="1126212"/>
    <lineage>
        <taxon>Eukaryota</taxon>
        <taxon>Fungi</taxon>
        <taxon>Dikarya</taxon>
        <taxon>Ascomycota</taxon>
        <taxon>Pezizomycotina</taxon>
        <taxon>Dothideomycetes</taxon>
        <taxon>Dothideomycetes incertae sedis</taxon>
        <taxon>Botryosphaeriales</taxon>
        <taxon>Botryosphaeriaceae</taxon>
        <taxon>Macrophomina</taxon>
    </lineage>
</organism>
<reference evidence="2 3" key="1">
    <citation type="journal article" date="2012" name="BMC Genomics">
        <title>Tools to kill: Genome of one of the most destructive plant pathogenic fungi Macrophomina phaseolina.</title>
        <authorList>
            <person name="Islam M.S."/>
            <person name="Haque M.S."/>
            <person name="Islam M.M."/>
            <person name="Emdad E.M."/>
            <person name="Halim A."/>
            <person name="Hossen Q.M.M."/>
            <person name="Hossain M.Z."/>
            <person name="Ahmed B."/>
            <person name="Rahim S."/>
            <person name="Rahman M.S."/>
            <person name="Alam M.M."/>
            <person name="Hou S."/>
            <person name="Wan X."/>
            <person name="Saito J.A."/>
            <person name="Alam M."/>
        </authorList>
    </citation>
    <scope>NUCLEOTIDE SEQUENCE [LARGE SCALE GENOMIC DNA]</scope>
    <source>
        <strain evidence="2 3">MS6</strain>
    </source>
</reference>